<dbReference type="GO" id="GO:0031514">
    <property type="term" value="C:motile cilium"/>
    <property type="evidence" value="ECO:0000318"/>
    <property type="project" value="GO_Central"/>
</dbReference>
<dbReference type="KEGG" id="mbr:MONBRDRAFT_33333"/>
<dbReference type="FunCoup" id="A9V4S6">
    <property type="interactions" value="46"/>
</dbReference>
<gene>
    <name evidence="3" type="ORF">MONBRDRAFT_33333</name>
</gene>
<feature type="region of interest" description="Disordered" evidence="1">
    <location>
        <begin position="19"/>
        <end position="51"/>
    </location>
</feature>
<dbReference type="Pfam" id="PF25805">
    <property type="entry name" value="IQUB"/>
    <property type="match status" value="1"/>
</dbReference>
<organism evidence="3 4">
    <name type="scientific">Monosiga brevicollis</name>
    <name type="common">Choanoflagellate</name>
    <dbReference type="NCBI Taxonomy" id="81824"/>
    <lineage>
        <taxon>Eukaryota</taxon>
        <taxon>Choanoflagellata</taxon>
        <taxon>Craspedida</taxon>
        <taxon>Salpingoecidae</taxon>
        <taxon>Monosiga</taxon>
    </lineage>
</organism>
<feature type="region of interest" description="Disordered" evidence="1">
    <location>
        <begin position="655"/>
        <end position="675"/>
    </location>
</feature>
<dbReference type="PANTHER" id="PTHR21074:SF0">
    <property type="entry name" value="IQ AND UBIQUITIN-LIKE DOMAIN-CONTAINING PROTEIN"/>
    <property type="match status" value="1"/>
</dbReference>
<dbReference type="AlphaFoldDB" id="A9V4S6"/>
<dbReference type="RefSeq" id="XP_001747682.1">
    <property type="nucleotide sequence ID" value="XM_001747630.1"/>
</dbReference>
<keyword evidence="4" id="KW-1185">Reference proteome</keyword>
<evidence type="ECO:0000313" key="4">
    <source>
        <dbReference type="Proteomes" id="UP000001357"/>
    </source>
</evidence>
<reference evidence="3 4" key="1">
    <citation type="journal article" date="2008" name="Nature">
        <title>The genome of the choanoflagellate Monosiga brevicollis and the origin of metazoans.</title>
        <authorList>
            <consortium name="JGI Sequencing"/>
            <person name="King N."/>
            <person name="Westbrook M.J."/>
            <person name="Young S.L."/>
            <person name="Kuo A."/>
            <person name="Abedin M."/>
            <person name="Chapman J."/>
            <person name="Fairclough S."/>
            <person name="Hellsten U."/>
            <person name="Isogai Y."/>
            <person name="Letunic I."/>
            <person name="Marr M."/>
            <person name="Pincus D."/>
            <person name="Putnam N."/>
            <person name="Rokas A."/>
            <person name="Wright K.J."/>
            <person name="Zuzow R."/>
            <person name="Dirks W."/>
            <person name="Good M."/>
            <person name="Goodstein D."/>
            <person name="Lemons D."/>
            <person name="Li W."/>
            <person name="Lyons J.B."/>
            <person name="Morris A."/>
            <person name="Nichols S."/>
            <person name="Richter D.J."/>
            <person name="Salamov A."/>
            <person name="Bork P."/>
            <person name="Lim W.A."/>
            <person name="Manning G."/>
            <person name="Miller W.T."/>
            <person name="McGinnis W."/>
            <person name="Shapiro H."/>
            <person name="Tjian R."/>
            <person name="Grigoriev I.V."/>
            <person name="Rokhsar D."/>
        </authorList>
    </citation>
    <scope>NUCLEOTIDE SEQUENCE [LARGE SCALE GENOMIC DNA]</scope>
    <source>
        <strain evidence="4">MX1 / ATCC 50154</strain>
    </source>
</reference>
<feature type="domain" description="IQ motif and ubiquitin-like" evidence="2">
    <location>
        <begin position="348"/>
        <end position="483"/>
    </location>
</feature>
<feature type="compositionally biased region" description="Basic and acidic residues" evidence="1">
    <location>
        <begin position="655"/>
        <end position="667"/>
    </location>
</feature>
<protein>
    <recommendedName>
        <fullName evidence="2">IQ motif and ubiquitin-like domain-containing protein</fullName>
    </recommendedName>
</protein>
<evidence type="ECO:0000259" key="2">
    <source>
        <dbReference type="Pfam" id="PF25805"/>
    </source>
</evidence>
<evidence type="ECO:0000313" key="3">
    <source>
        <dbReference type="EMBL" id="EDQ87422.1"/>
    </source>
</evidence>
<proteinExistence type="predicted"/>
<dbReference type="GO" id="GO:0001669">
    <property type="term" value="C:acrosomal vesicle"/>
    <property type="evidence" value="ECO:0000318"/>
    <property type="project" value="GO_Central"/>
</dbReference>
<name>A9V4S6_MONBE</name>
<accession>A9V4S6</accession>
<feature type="compositionally biased region" description="Acidic residues" evidence="1">
    <location>
        <begin position="75"/>
        <end position="85"/>
    </location>
</feature>
<sequence>MAAPEDGVVDAVIAVPLANEEPGEVERDFNAGPSASDAVSTIGAPEDSGDIEADVGAEAVDVEIDADGDAKAEPDEPTYDEQDADTEARAAQADEDAEAGTEAAAQPSGPRHMNVIVKGEDDVEKTYIVHLEGPTHRKPFLGGYRHRKTGVVFHNAATQTMRRARTPARDLYHRTTQTAILRSEPKFATQTSVHTSTQMSKVGHYVTRETDKVIQGAGYETAQDWHARRVKAVIVIQTFFRRWKAQTFVHQLREARDNYQRWVIEEAQRERDAEERAFEWDMFRRLNPRTAEDFDMLYSSLETWRREQEERIQTLPAEAQQKARMDLLTQQSKYLASIDQLKLIADEDNRARRIDRFLEAAATPRQWENPQYGLSVAMETADTKRAKEIRDLYRLLKMTELELDERLDALLQVKAVVEKYNTSLCAEILDLIQREADMIGRNMTSSVLTGLRQRLLNLFLQFAEDPQYNPEAARLLPVHQDKSFFRGNVARAAGTDVFLTTNRFDVPTTSTRGLGRSKEQERAYNRAIHREDNRLFRIMLDAARVAEQRRDGNATCVMLMTPRDVRYLVESIWGSKSALSEESDLRRLVLARWNKAKPLSPWNVVLLDQAEVAAHEKLDAVEQNYGPAFLARVQQKHLRAKQHFATLRAHLNQARKQDSTRAADLHGKLPNAVPA</sequence>
<dbReference type="Proteomes" id="UP000001357">
    <property type="component" value="Unassembled WGS sequence"/>
</dbReference>
<dbReference type="InterPro" id="IPR037695">
    <property type="entry name" value="IQUB"/>
</dbReference>
<dbReference type="EMBL" id="CH991559">
    <property type="protein sequence ID" value="EDQ87422.1"/>
    <property type="molecule type" value="Genomic_DNA"/>
</dbReference>
<evidence type="ECO:0000256" key="1">
    <source>
        <dbReference type="SAM" id="MobiDB-lite"/>
    </source>
</evidence>
<dbReference type="GeneID" id="5893045"/>
<feature type="region of interest" description="Disordered" evidence="1">
    <location>
        <begin position="63"/>
        <end position="113"/>
    </location>
</feature>
<dbReference type="InterPro" id="IPR057887">
    <property type="entry name" value="IQUB_helical"/>
</dbReference>
<dbReference type="eggNOG" id="ENOG502QRQT">
    <property type="taxonomic scope" value="Eukaryota"/>
</dbReference>
<dbReference type="InParanoid" id="A9V4S6"/>
<dbReference type="STRING" id="81824.A9V4S6"/>
<dbReference type="PANTHER" id="PTHR21074">
    <property type="entry name" value="IQ AND UBIQUITIN-LIKE DOMAIN-CONTAINING PROTEIN"/>
    <property type="match status" value="1"/>
</dbReference>